<comment type="subunit">
    <text evidence="8">Interacts with MCM1.</text>
</comment>
<feature type="region of interest" description="Disordered" evidence="11">
    <location>
        <begin position="104"/>
        <end position="269"/>
    </location>
</feature>
<keyword evidence="14" id="KW-1185">Reference proteome</keyword>
<feature type="compositionally biased region" description="Low complexity" evidence="11">
    <location>
        <begin position="216"/>
        <end position="233"/>
    </location>
</feature>
<dbReference type="AlphaFoldDB" id="A0A2J5HNF8"/>
<dbReference type="Gene3D" id="1.10.10.60">
    <property type="entry name" value="Homeodomain-like"/>
    <property type="match status" value="1"/>
</dbReference>
<feature type="compositionally biased region" description="Low complexity" evidence="11">
    <location>
        <begin position="136"/>
        <end position="149"/>
    </location>
</feature>
<comment type="subcellular location">
    <subcellularLocation>
        <location evidence="1 9 10">Nucleus</location>
    </subcellularLocation>
</comment>
<dbReference type="PANTHER" id="PTHR24324:SF9">
    <property type="entry name" value="HOMEOBOX DOMAIN-CONTAINING PROTEIN"/>
    <property type="match status" value="1"/>
</dbReference>
<feature type="compositionally biased region" description="Polar residues" evidence="11">
    <location>
        <begin position="337"/>
        <end position="348"/>
    </location>
</feature>
<feature type="region of interest" description="Disordered" evidence="11">
    <location>
        <begin position="475"/>
        <end position="571"/>
    </location>
</feature>
<evidence type="ECO:0000256" key="7">
    <source>
        <dbReference type="ARBA" id="ARBA00023306"/>
    </source>
</evidence>
<dbReference type="CDD" id="cd00086">
    <property type="entry name" value="homeodomain"/>
    <property type="match status" value="1"/>
</dbReference>
<keyword evidence="3 9" id="KW-0238">DNA-binding</keyword>
<keyword evidence="2" id="KW-0805">Transcription regulation</keyword>
<dbReference type="GO" id="GO:0005634">
    <property type="term" value="C:nucleus"/>
    <property type="evidence" value="ECO:0007669"/>
    <property type="project" value="UniProtKB-SubCell"/>
</dbReference>
<dbReference type="PANTHER" id="PTHR24324">
    <property type="entry name" value="HOMEOBOX PROTEIN HHEX"/>
    <property type="match status" value="1"/>
</dbReference>
<dbReference type="InterPro" id="IPR001356">
    <property type="entry name" value="HD"/>
</dbReference>
<keyword evidence="4 9" id="KW-0371">Homeobox</keyword>
<feature type="compositionally biased region" description="Polar residues" evidence="11">
    <location>
        <begin position="188"/>
        <end position="197"/>
    </location>
</feature>
<name>A0A2J5HNF8_9EURO</name>
<dbReference type="Proteomes" id="UP000235023">
    <property type="component" value="Unassembled WGS sequence"/>
</dbReference>
<dbReference type="InterPro" id="IPR017970">
    <property type="entry name" value="Homeobox_CS"/>
</dbReference>
<evidence type="ECO:0000259" key="12">
    <source>
        <dbReference type="PROSITE" id="PS50071"/>
    </source>
</evidence>
<dbReference type="InterPro" id="IPR051000">
    <property type="entry name" value="Homeobox_DNA-bind_prot"/>
</dbReference>
<evidence type="ECO:0000256" key="5">
    <source>
        <dbReference type="ARBA" id="ARBA00023163"/>
    </source>
</evidence>
<feature type="DNA-binding region" description="Homeobox" evidence="9">
    <location>
        <begin position="54"/>
        <end position="113"/>
    </location>
</feature>
<gene>
    <name evidence="13" type="ORF">BDW42DRAFT_174462</name>
</gene>
<keyword evidence="6 9" id="KW-0539">Nucleus</keyword>
<dbReference type="SMART" id="SM00389">
    <property type="entry name" value="HOX"/>
    <property type="match status" value="1"/>
</dbReference>
<dbReference type="PROSITE" id="PS50071">
    <property type="entry name" value="HOMEOBOX_2"/>
    <property type="match status" value="1"/>
</dbReference>
<dbReference type="OrthoDB" id="6159439at2759"/>
<feature type="region of interest" description="Disordered" evidence="11">
    <location>
        <begin position="1"/>
        <end position="23"/>
    </location>
</feature>
<dbReference type="FunFam" id="1.10.10.60:FF:000286">
    <property type="entry name" value="Homeobox transcription factor"/>
    <property type="match status" value="1"/>
</dbReference>
<organism evidence="13 14">
    <name type="scientific">Aspergillus taichungensis</name>
    <dbReference type="NCBI Taxonomy" id="482145"/>
    <lineage>
        <taxon>Eukaryota</taxon>
        <taxon>Fungi</taxon>
        <taxon>Dikarya</taxon>
        <taxon>Ascomycota</taxon>
        <taxon>Pezizomycotina</taxon>
        <taxon>Eurotiomycetes</taxon>
        <taxon>Eurotiomycetidae</taxon>
        <taxon>Eurotiales</taxon>
        <taxon>Aspergillaceae</taxon>
        <taxon>Aspergillus</taxon>
        <taxon>Aspergillus subgen. Circumdati</taxon>
    </lineage>
</organism>
<feature type="compositionally biased region" description="Basic and acidic residues" evidence="11">
    <location>
        <begin position="479"/>
        <end position="488"/>
    </location>
</feature>
<feature type="compositionally biased region" description="Basic and acidic residues" evidence="11">
    <location>
        <begin position="61"/>
        <end position="82"/>
    </location>
</feature>
<keyword evidence="7" id="KW-0131">Cell cycle</keyword>
<evidence type="ECO:0000256" key="10">
    <source>
        <dbReference type="RuleBase" id="RU000682"/>
    </source>
</evidence>
<dbReference type="GO" id="GO:0000981">
    <property type="term" value="F:DNA-binding transcription factor activity, RNA polymerase II-specific"/>
    <property type="evidence" value="ECO:0007669"/>
    <property type="project" value="InterPro"/>
</dbReference>
<feature type="region of interest" description="Disordered" evidence="11">
    <location>
        <begin position="332"/>
        <end position="458"/>
    </location>
</feature>
<feature type="compositionally biased region" description="Basic and acidic residues" evidence="11">
    <location>
        <begin position="350"/>
        <end position="365"/>
    </location>
</feature>
<evidence type="ECO:0000256" key="1">
    <source>
        <dbReference type="ARBA" id="ARBA00004123"/>
    </source>
</evidence>
<feature type="region of interest" description="Disordered" evidence="11">
    <location>
        <begin position="42"/>
        <end position="82"/>
    </location>
</feature>
<proteinExistence type="predicted"/>
<dbReference type="InterPro" id="IPR009057">
    <property type="entry name" value="Homeodomain-like_sf"/>
</dbReference>
<evidence type="ECO:0000256" key="2">
    <source>
        <dbReference type="ARBA" id="ARBA00023015"/>
    </source>
</evidence>
<accession>A0A2J5HNF8</accession>
<dbReference type="SUPFAM" id="SSF46689">
    <property type="entry name" value="Homeodomain-like"/>
    <property type="match status" value="1"/>
</dbReference>
<dbReference type="GO" id="GO:0000122">
    <property type="term" value="P:negative regulation of transcription by RNA polymerase II"/>
    <property type="evidence" value="ECO:0007669"/>
    <property type="project" value="UniProtKB-ARBA"/>
</dbReference>
<feature type="domain" description="Homeobox" evidence="12">
    <location>
        <begin position="52"/>
        <end position="112"/>
    </location>
</feature>
<reference evidence="14" key="1">
    <citation type="submission" date="2017-12" db="EMBL/GenBank/DDBJ databases">
        <authorList>
            <consortium name="DOE Joint Genome Institute"/>
            <person name="Mondo S.J."/>
            <person name="Kjaerbolling I."/>
            <person name="Vesth T.C."/>
            <person name="Frisvad J.C."/>
            <person name="Nybo J.L."/>
            <person name="Theobald S."/>
            <person name="Kuo A."/>
            <person name="Bowyer P."/>
            <person name="Matsuda Y."/>
            <person name="Lyhne E.K."/>
            <person name="Kogle M.E."/>
            <person name="Clum A."/>
            <person name="Lipzen A."/>
            <person name="Salamov A."/>
            <person name="Ngan C.Y."/>
            <person name="Daum C."/>
            <person name="Chiniquy J."/>
            <person name="Barry K."/>
            <person name="LaButti K."/>
            <person name="Haridas S."/>
            <person name="Simmons B.A."/>
            <person name="Magnuson J.K."/>
            <person name="Mortensen U.H."/>
            <person name="Larsen T.O."/>
            <person name="Grigoriev I.V."/>
            <person name="Baker S.E."/>
            <person name="Andersen M.R."/>
            <person name="Nordberg H.P."/>
            <person name="Cantor M.N."/>
            <person name="Hua S.X."/>
        </authorList>
    </citation>
    <scope>NUCLEOTIDE SEQUENCE [LARGE SCALE GENOMIC DNA]</scope>
    <source>
        <strain evidence="14">IBT 19404</strain>
    </source>
</reference>
<evidence type="ECO:0000256" key="9">
    <source>
        <dbReference type="PROSITE-ProRule" id="PRU00108"/>
    </source>
</evidence>
<feature type="compositionally biased region" description="Polar residues" evidence="11">
    <location>
        <begin position="377"/>
        <end position="425"/>
    </location>
</feature>
<sequence length="588" mass="64543">MSDPEPSVTTFSSSPPSSTQTSESAAALNYAFLVHSQKTLTQNLPPRVDNKLLARQKRRRTSPEDHAVLEAEYQRNPKPDKTARANIVSRVTLGEKEVQIWFQNRRQNDRRKSKPLQPHELLAPRAGPDALKQTSSDDIGPSEPGSSSGNEQIEDSNVDHTLGTQCSDNGSLGSDGPQEDRDEVEQPLLSSQTSLAISETHGDAKHISIETPSKPEASQSQDSSQQDELQQQSAKRKRSTTNLREEMLSRPVISTPDGAQHVKSPPSLRISMSFDGEAMVRKEGELTPSPPKGRNALRIAMSSDGKAVIRADGEPSPSKNRISMFSTRKPRFAGLRRSNSAAVLTTPRSAPEKERPFGRSRDPRNWESFVDTDARSALSTPSGSQGTPNTGSPGLFRSGSQRSLTRSFSGRQNSSYASEYLNTPVPQEAREKRRKISRTVSSLGRLETGRNTLHEKSTPYSVGASKVLGNLSKDDEDLEFHGDSDKENWVPGTRMSHIRRQGSHKQTQRPALREANGRENKFNKSLTSGKRSRLPQAPQRRLNTNQDKDVPGVDPDVSAFMAGGGSASQDEDLDCIQGLLSLSQGAWR</sequence>
<dbReference type="PROSITE" id="PS00027">
    <property type="entry name" value="HOMEOBOX_1"/>
    <property type="match status" value="1"/>
</dbReference>
<feature type="compositionally biased region" description="Basic residues" evidence="11">
    <location>
        <begin position="496"/>
        <end position="507"/>
    </location>
</feature>
<dbReference type="GO" id="GO:0000082">
    <property type="term" value="P:G1/S transition of mitotic cell cycle"/>
    <property type="evidence" value="ECO:0007669"/>
    <property type="project" value="UniProtKB-ARBA"/>
</dbReference>
<evidence type="ECO:0000256" key="8">
    <source>
        <dbReference type="ARBA" id="ARBA00065092"/>
    </source>
</evidence>
<protein>
    <submittedName>
        <fullName evidence="13">Putative homeobox transcription factor</fullName>
    </submittedName>
</protein>
<evidence type="ECO:0000313" key="13">
    <source>
        <dbReference type="EMBL" id="PLN78609.1"/>
    </source>
</evidence>
<evidence type="ECO:0000256" key="4">
    <source>
        <dbReference type="ARBA" id="ARBA00023155"/>
    </source>
</evidence>
<evidence type="ECO:0000256" key="11">
    <source>
        <dbReference type="SAM" id="MobiDB-lite"/>
    </source>
</evidence>
<dbReference type="EMBL" id="KZ559573">
    <property type="protein sequence ID" value="PLN78609.1"/>
    <property type="molecule type" value="Genomic_DNA"/>
</dbReference>
<feature type="compositionally biased region" description="Polar residues" evidence="11">
    <location>
        <begin position="162"/>
        <end position="172"/>
    </location>
</feature>
<evidence type="ECO:0000256" key="3">
    <source>
        <dbReference type="ARBA" id="ARBA00023125"/>
    </source>
</evidence>
<dbReference type="GO" id="GO:0030154">
    <property type="term" value="P:cell differentiation"/>
    <property type="evidence" value="ECO:0007669"/>
    <property type="project" value="TreeGrafter"/>
</dbReference>
<evidence type="ECO:0000256" key="6">
    <source>
        <dbReference type="ARBA" id="ARBA00023242"/>
    </source>
</evidence>
<feature type="compositionally biased region" description="Basic and acidic residues" evidence="11">
    <location>
        <begin position="511"/>
        <end position="522"/>
    </location>
</feature>
<dbReference type="GO" id="GO:0000978">
    <property type="term" value="F:RNA polymerase II cis-regulatory region sequence-specific DNA binding"/>
    <property type="evidence" value="ECO:0007669"/>
    <property type="project" value="TreeGrafter"/>
</dbReference>
<keyword evidence="5" id="KW-0804">Transcription</keyword>
<evidence type="ECO:0000313" key="14">
    <source>
        <dbReference type="Proteomes" id="UP000235023"/>
    </source>
</evidence>
<dbReference type="Pfam" id="PF00046">
    <property type="entry name" value="Homeodomain"/>
    <property type="match status" value="1"/>
</dbReference>